<dbReference type="InterPro" id="IPR051218">
    <property type="entry name" value="Sec_MonoDiacylglyc_Lipase"/>
</dbReference>
<evidence type="ECO:0000256" key="1">
    <source>
        <dbReference type="SAM" id="MobiDB-lite"/>
    </source>
</evidence>
<keyword evidence="2" id="KW-0472">Membrane</keyword>
<proteinExistence type="predicted"/>
<dbReference type="PANTHER" id="PTHR45856:SF11">
    <property type="entry name" value="FUNGAL LIPASE-LIKE DOMAIN-CONTAINING PROTEIN"/>
    <property type="match status" value="1"/>
</dbReference>
<feature type="transmembrane region" description="Helical" evidence="2">
    <location>
        <begin position="186"/>
        <end position="207"/>
    </location>
</feature>
<feature type="domain" description="Fungal lipase-type" evidence="3">
    <location>
        <begin position="707"/>
        <end position="871"/>
    </location>
</feature>
<dbReference type="Gene3D" id="3.40.50.1820">
    <property type="entry name" value="alpha/beta hydrolase"/>
    <property type="match status" value="1"/>
</dbReference>
<feature type="transmembrane region" description="Helical" evidence="2">
    <location>
        <begin position="398"/>
        <end position="423"/>
    </location>
</feature>
<feature type="transmembrane region" description="Helical" evidence="2">
    <location>
        <begin position="50"/>
        <end position="68"/>
    </location>
</feature>
<dbReference type="SUPFAM" id="SSF53474">
    <property type="entry name" value="alpha/beta-Hydrolases"/>
    <property type="match status" value="1"/>
</dbReference>
<gene>
    <name evidence="4" type="ORF">QSP1433_LOCUS4878</name>
</gene>
<dbReference type="CDD" id="cd00519">
    <property type="entry name" value="Lipase_3"/>
    <property type="match status" value="1"/>
</dbReference>
<protein>
    <recommendedName>
        <fullName evidence="3">Fungal lipase-type domain-containing protein</fullName>
    </recommendedName>
</protein>
<feature type="region of interest" description="Disordered" evidence="1">
    <location>
        <begin position="1"/>
        <end position="25"/>
    </location>
</feature>
<dbReference type="Pfam" id="PF01764">
    <property type="entry name" value="Lipase_3"/>
    <property type="match status" value="1"/>
</dbReference>
<feature type="transmembrane region" description="Helical" evidence="2">
    <location>
        <begin position="80"/>
        <end position="102"/>
    </location>
</feature>
<feature type="transmembrane region" description="Helical" evidence="2">
    <location>
        <begin position="295"/>
        <end position="318"/>
    </location>
</feature>
<evidence type="ECO:0000256" key="2">
    <source>
        <dbReference type="SAM" id="Phobius"/>
    </source>
</evidence>
<dbReference type="AlphaFoldDB" id="A0A7S2WA82"/>
<organism evidence="4">
    <name type="scientific">Mucochytrium quahogii</name>
    <dbReference type="NCBI Taxonomy" id="96639"/>
    <lineage>
        <taxon>Eukaryota</taxon>
        <taxon>Sar</taxon>
        <taxon>Stramenopiles</taxon>
        <taxon>Bigyra</taxon>
        <taxon>Labyrinthulomycetes</taxon>
        <taxon>Thraustochytrida</taxon>
        <taxon>Thraustochytriidae</taxon>
        <taxon>Mucochytrium</taxon>
    </lineage>
</organism>
<feature type="transmembrane region" description="Helical" evidence="2">
    <location>
        <begin position="122"/>
        <end position="146"/>
    </location>
</feature>
<feature type="region of interest" description="Disordered" evidence="1">
    <location>
        <begin position="504"/>
        <end position="523"/>
    </location>
</feature>
<keyword evidence="2" id="KW-1133">Transmembrane helix</keyword>
<keyword evidence="2" id="KW-0812">Transmembrane</keyword>
<dbReference type="InterPro" id="IPR002921">
    <property type="entry name" value="Fungal_lipase-type"/>
</dbReference>
<accession>A0A7S2WA82</accession>
<evidence type="ECO:0000313" key="4">
    <source>
        <dbReference type="EMBL" id="CAD9674935.1"/>
    </source>
</evidence>
<evidence type="ECO:0000259" key="3">
    <source>
        <dbReference type="Pfam" id="PF01764"/>
    </source>
</evidence>
<reference evidence="4" key="1">
    <citation type="submission" date="2021-01" db="EMBL/GenBank/DDBJ databases">
        <authorList>
            <person name="Corre E."/>
            <person name="Pelletier E."/>
            <person name="Niang G."/>
            <person name="Scheremetjew M."/>
            <person name="Finn R."/>
            <person name="Kale V."/>
            <person name="Holt S."/>
            <person name="Cochrane G."/>
            <person name="Meng A."/>
            <person name="Brown T."/>
            <person name="Cohen L."/>
        </authorList>
    </citation>
    <scope>NUCLEOTIDE SEQUENCE</scope>
    <source>
        <strain evidence="4">NY070348D</strain>
    </source>
</reference>
<dbReference type="InterPro" id="IPR029058">
    <property type="entry name" value="AB_hydrolase_fold"/>
</dbReference>
<dbReference type="PANTHER" id="PTHR45856">
    <property type="entry name" value="ALPHA/BETA-HYDROLASES SUPERFAMILY PROTEIN"/>
    <property type="match status" value="1"/>
</dbReference>
<dbReference type="GO" id="GO:0006629">
    <property type="term" value="P:lipid metabolic process"/>
    <property type="evidence" value="ECO:0007669"/>
    <property type="project" value="InterPro"/>
</dbReference>
<sequence length="1063" mass="120116">MGGARELPPSGGEIGTPNSQNSAPRRLDINLAPQPVLKIEVFSKATLDSLMTFNILATTICAGIILRISTTSPEALGRGWIVLAGVMQTIGALTFFFLLVAYPQRILRKWRSPNEFPLPEQLILIGIIILSVANPYFSLWGTVSFWTTYQRTIESFGLLSKNATLDWSFGQEFIDDAGFSTVQLHAIIGGCTLYLFSCVLGILVGVLHHSLSEEESFYLMGIKTKDSDALGTTSETNLHRLSTNRFYLAPPGQTCGEYGDSHDDLLRLVRQRVEGSSLQRAKHYDAFLKFQTLDLLNILLTCILIVLKIIPSISLSFIPSVLPNVQVITVCRVCLHSLNSMHPYCKPGSISFTRAMWQIGISVLELGHLYILFRLYRRCGLSLTRVPYALWRGQIISFLFYKSLATSTIVIVLIMAALLASVPNVYFWVNRYDNENREPVADPLFQIGITGMNFGIYFTAYVLVKPTLTLAIAFLPADSDGLLGFFCGREEYLHACGNKELDKEENRANAMASPEPDESRPGLMRASSAKNKRLHFQSLWFRRNWNHEEDEFDQEEIRNAYIQLYDELVWDKQERPVYIMLESTVRNLINTLHISDEREWSGIDVLSRQASSKLTELWRERLCPATENEKPFLRQIRDVNVFVLESEMTMFNFSCASYYLGTEANPKTPEEESMLLEDQKYKYIKHIYDAPTDTHCLVAHSSDRLIFAFRGTVSEQNAKTDLNLGLIPWDVANDPNAISCIGCPEEELISEKGMRAKVHEGFHKAYYNIRHEILELVEQLALSARKNPGCQIRAVCCTGHSLGGALATVAAFDIALSIGKATQRNHVAVSCTTFGSPRVGNFVFSKRFNALIPKSYRFVNAKDFIPKTPVKNLFSKFTLNGYFHVGRLVMLSNDGSLIINPASIEKYLRSGLYRKSAVAHTTRSYAFSFLCWNIRAHWREWKPNIWTISTERLDDVAYTKKSDVDPIILGRLREFMRADGYRYKLGDHHVRNRATQVEADCMDETAILLRDFENYLREESADDSKVAGVVQNIKSLIYRKDSSGSTSELETVASSDLDSLLKV</sequence>
<name>A0A7S2WA82_9STRA</name>
<dbReference type="EMBL" id="HBHK01007912">
    <property type="protein sequence ID" value="CAD9674935.1"/>
    <property type="molecule type" value="Transcribed_RNA"/>
</dbReference>